<dbReference type="PANTHER" id="PTHR13452">
    <property type="entry name" value="THUMP DOMAIN CONTAINING PROTEIN 1-RELATED"/>
    <property type="match status" value="1"/>
</dbReference>
<name>A0A914XC91_9BILA</name>
<dbReference type="GO" id="GO:0003723">
    <property type="term" value="F:RNA binding"/>
    <property type="evidence" value="ECO:0007669"/>
    <property type="project" value="UniProtKB-UniRule"/>
</dbReference>
<dbReference type="Pfam" id="PF02926">
    <property type="entry name" value="THUMP"/>
    <property type="match status" value="1"/>
</dbReference>
<dbReference type="AlphaFoldDB" id="A0A914XC91"/>
<dbReference type="SMART" id="SM00981">
    <property type="entry name" value="THUMP"/>
    <property type="match status" value="1"/>
</dbReference>
<dbReference type="InterPro" id="IPR004114">
    <property type="entry name" value="THUMP_dom"/>
</dbReference>
<dbReference type="SUPFAM" id="SSF143437">
    <property type="entry name" value="THUMP domain-like"/>
    <property type="match status" value="1"/>
</dbReference>
<feature type="region of interest" description="Disordered" evidence="3">
    <location>
        <begin position="615"/>
        <end position="643"/>
    </location>
</feature>
<dbReference type="GO" id="GO:0006400">
    <property type="term" value="P:tRNA modification"/>
    <property type="evidence" value="ECO:0007669"/>
    <property type="project" value="InterPro"/>
</dbReference>
<protein>
    <submittedName>
        <fullName evidence="6">THUMP domain-containing protein</fullName>
    </submittedName>
</protein>
<feature type="compositionally biased region" description="Acidic residues" evidence="3">
    <location>
        <begin position="860"/>
        <end position="882"/>
    </location>
</feature>
<evidence type="ECO:0000256" key="1">
    <source>
        <dbReference type="PROSITE-ProRule" id="PRU00529"/>
    </source>
</evidence>
<feature type="coiled-coil region" evidence="2">
    <location>
        <begin position="648"/>
        <end position="675"/>
    </location>
</feature>
<dbReference type="PANTHER" id="PTHR13452:SF10">
    <property type="entry name" value="THUMP DOMAIN-CONTAINING PROTEIN 1"/>
    <property type="match status" value="1"/>
</dbReference>
<feature type="compositionally biased region" description="Acidic residues" evidence="3">
    <location>
        <begin position="565"/>
        <end position="578"/>
    </location>
</feature>
<reference evidence="6" key="1">
    <citation type="submission" date="2022-11" db="UniProtKB">
        <authorList>
            <consortium name="WormBaseParasite"/>
        </authorList>
    </citation>
    <scope>IDENTIFICATION</scope>
</reference>
<feature type="compositionally biased region" description="Basic and acidic residues" evidence="3">
    <location>
        <begin position="196"/>
        <end position="216"/>
    </location>
</feature>
<feature type="compositionally biased region" description="Basic residues" evidence="3">
    <location>
        <begin position="628"/>
        <end position="643"/>
    </location>
</feature>
<feature type="compositionally biased region" description="Polar residues" evidence="3">
    <location>
        <begin position="264"/>
        <end position="279"/>
    </location>
</feature>
<organism evidence="5 6">
    <name type="scientific">Plectus sambesii</name>
    <dbReference type="NCBI Taxonomy" id="2011161"/>
    <lineage>
        <taxon>Eukaryota</taxon>
        <taxon>Metazoa</taxon>
        <taxon>Ecdysozoa</taxon>
        <taxon>Nematoda</taxon>
        <taxon>Chromadorea</taxon>
        <taxon>Plectida</taxon>
        <taxon>Plectina</taxon>
        <taxon>Plectoidea</taxon>
        <taxon>Plectidae</taxon>
        <taxon>Plectus</taxon>
    </lineage>
</organism>
<keyword evidence="2" id="KW-0175">Coiled coil</keyword>
<dbReference type="PROSITE" id="PS51165">
    <property type="entry name" value="THUMP"/>
    <property type="match status" value="1"/>
</dbReference>
<keyword evidence="5" id="KW-1185">Reference proteome</keyword>
<dbReference type="CDD" id="cd11717">
    <property type="entry name" value="THUMP_THUMPD1_like"/>
    <property type="match status" value="1"/>
</dbReference>
<dbReference type="InterPro" id="IPR040183">
    <property type="entry name" value="THUMPD1-like"/>
</dbReference>
<feature type="region of interest" description="Disordered" evidence="3">
    <location>
        <begin position="115"/>
        <end position="146"/>
    </location>
</feature>
<evidence type="ECO:0000256" key="3">
    <source>
        <dbReference type="SAM" id="MobiDB-lite"/>
    </source>
</evidence>
<evidence type="ECO:0000259" key="4">
    <source>
        <dbReference type="PROSITE" id="PS51165"/>
    </source>
</evidence>
<dbReference type="WBParaSite" id="PSAMB.scaffold7533size7493.g30260.t1">
    <property type="protein sequence ID" value="PSAMB.scaffold7533size7493.g30260.t1"/>
    <property type="gene ID" value="PSAMB.scaffold7533size7493.g30260"/>
</dbReference>
<feature type="region of interest" description="Disordered" evidence="3">
    <location>
        <begin position="377"/>
        <end position="526"/>
    </location>
</feature>
<evidence type="ECO:0000256" key="2">
    <source>
        <dbReference type="SAM" id="Coils"/>
    </source>
</evidence>
<feature type="compositionally biased region" description="Low complexity" evidence="3">
    <location>
        <begin position="251"/>
        <end position="263"/>
    </location>
</feature>
<feature type="region of interest" description="Disordered" evidence="3">
    <location>
        <begin position="60"/>
        <end position="82"/>
    </location>
</feature>
<feature type="domain" description="THUMP" evidence="4">
    <location>
        <begin position="721"/>
        <end position="829"/>
    </location>
</feature>
<feature type="region of interest" description="Disordered" evidence="3">
    <location>
        <begin position="183"/>
        <end position="353"/>
    </location>
</feature>
<dbReference type="Proteomes" id="UP000887566">
    <property type="component" value="Unplaced"/>
</dbReference>
<keyword evidence="1" id="KW-0694">RNA-binding</keyword>
<proteinExistence type="predicted"/>
<feature type="region of interest" description="Disordered" evidence="3">
    <location>
        <begin position="1"/>
        <end position="23"/>
    </location>
</feature>
<evidence type="ECO:0000313" key="5">
    <source>
        <dbReference type="Proteomes" id="UP000887566"/>
    </source>
</evidence>
<evidence type="ECO:0000313" key="6">
    <source>
        <dbReference type="WBParaSite" id="PSAMB.scaffold7533size7493.g30260.t1"/>
    </source>
</evidence>
<feature type="region of interest" description="Disordered" evidence="3">
    <location>
        <begin position="839"/>
        <end position="888"/>
    </location>
</feature>
<feature type="compositionally biased region" description="Basic and acidic residues" evidence="3">
    <location>
        <begin position="115"/>
        <end position="136"/>
    </location>
</feature>
<feature type="compositionally biased region" description="Polar residues" evidence="3">
    <location>
        <begin position="65"/>
        <end position="75"/>
    </location>
</feature>
<feature type="region of interest" description="Disordered" evidence="3">
    <location>
        <begin position="565"/>
        <end position="601"/>
    </location>
</feature>
<dbReference type="Gene3D" id="3.30.2300.10">
    <property type="entry name" value="THUMP superfamily"/>
    <property type="match status" value="1"/>
</dbReference>
<sequence>MGSVERLAQLIPQPEVADGDDRDNEQFVVRGGLDAFDGGFHGAGRSETPPHRPFAFRGVIDDVSNDPTIPKSSSAGGRGRPVVATVADGGVDGKRVNITIAINIRCLDRNNADGKVAHQAEHTAKQSSSFHRERPKSSNAQPAQKEPFNIFQQALNTDVDAQRDLSPEPSAHSLMSEYADRAMQSASISDQPQCFKDQEAAKQPSKIDQETAKGDADVTPQPSVYPSTDQIRSRPRSDQLLKGTSGGREFSSPSASRASTSNATDGRSSLSLKSSTKEPTATHAAFSSDRTDANHQQKSPSGRRWTSQEEPHPPIIPSRNHRPRSTSFQPVPQIPNLPSSHRRPSASAPPIDLASSTFEDVRYIDDADAEQLTLVDGGPHQRWSSATASNGGDGGVFQVPIYHRAKMPRRQSTTGETSEREVEADELGGSLADRSSSASSDDDDDDNNNNTINKNNNNDHQRGSSPAAGQYARRSSPRSKDTFTLSNKNDSPHRTDDEVFEEASPQVDAEVDDGWPTTVDDSAASESDRHLLRNVFDYDKNEVGLLVTPQPNGDTMLQKLWWEDDEDDEDDDEDDEDDSRLVSLPTANTQHPLNVEGVTSEGWLTTEGASVAEEMPAGDLIATSKETARKKGNRVKQSGHMRRSVGDNDELKRLFDSAEAAADDDEEDIADALKRECAESAQPVKGQRRLLQRPTGAKNTLFVNSTAGEDKCKIARRLVEEVQQDGKSICRFLMRIIPVEVTCKFYLDDVSKAAAQLISKHFANTDPPPSYAVMYKSRNQDKLSRKDAIDIVTEAVRGVSPLSKVNLADPDKAVIIEATRTIVCMSVVTDFAKLRKYSLQPPAPAKEGGAGEGKEGKEDKEEEDKEQNDNEEEGDASGDEATDEKAAD</sequence>
<accession>A0A914XC91</accession>
<feature type="compositionally biased region" description="Polar residues" evidence="3">
    <location>
        <begin position="220"/>
        <end position="230"/>
    </location>
</feature>